<dbReference type="InterPro" id="IPR029058">
    <property type="entry name" value="AB_hydrolase_fold"/>
</dbReference>
<feature type="signal peptide" evidence="6">
    <location>
        <begin position="1"/>
        <end position="19"/>
    </location>
</feature>
<dbReference type="Gene3D" id="3.40.50.1820">
    <property type="entry name" value="alpha/beta hydrolase"/>
    <property type="match status" value="2"/>
</dbReference>
<keyword evidence="3 6" id="KW-0732">Signal</keyword>
<comment type="caution">
    <text evidence="7">The sequence shown here is derived from an EMBL/GenBank/DDBJ whole genome shotgun (WGS) entry which is preliminary data.</text>
</comment>
<evidence type="ECO:0000256" key="6">
    <source>
        <dbReference type="SAM" id="SignalP"/>
    </source>
</evidence>
<evidence type="ECO:0000256" key="2">
    <source>
        <dbReference type="ARBA" id="ARBA00022670"/>
    </source>
</evidence>
<dbReference type="PANTHER" id="PTHR11010">
    <property type="entry name" value="PROTEASE S28 PRO-X CARBOXYPEPTIDASE-RELATED"/>
    <property type="match status" value="1"/>
</dbReference>
<name>A0AAD5WMM1_9PEZI</name>
<dbReference type="GO" id="GO:0070008">
    <property type="term" value="F:serine-type exopeptidase activity"/>
    <property type="evidence" value="ECO:0007669"/>
    <property type="project" value="InterPro"/>
</dbReference>
<evidence type="ECO:0000313" key="8">
    <source>
        <dbReference type="Proteomes" id="UP001201980"/>
    </source>
</evidence>
<dbReference type="Pfam" id="PF05577">
    <property type="entry name" value="Peptidase_S28"/>
    <property type="match status" value="1"/>
</dbReference>
<dbReference type="PANTHER" id="PTHR11010:SF23">
    <property type="entry name" value="SERINE PEPTIDASE"/>
    <property type="match status" value="1"/>
</dbReference>
<dbReference type="GO" id="GO:0008239">
    <property type="term" value="F:dipeptidyl-peptidase activity"/>
    <property type="evidence" value="ECO:0007669"/>
    <property type="project" value="TreeGrafter"/>
</dbReference>
<evidence type="ECO:0000256" key="3">
    <source>
        <dbReference type="ARBA" id="ARBA00022729"/>
    </source>
</evidence>
<dbReference type="AlphaFoldDB" id="A0AAD5WMM1"/>
<keyword evidence="2" id="KW-0645">Protease</keyword>
<dbReference type="SUPFAM" id="SSF53474">
    <property type="entry name" value="alpha/beta-Hydrolases"/>
    <property type="match status" value="1"/>
</dbReference>
<reference evidence="7" key="1">
    <citation type="submission" date="2022-07" db="EMBL/GenBank/DDBJ databases">
        <title>Draft genome sequence of Zalerion maritima ATCC 34329, a (micro)plastics degrading marine fungus.</title>
        <authorList>
            <person name="Paco A."/>
            <person name="Goncalves M.F.M."/>
            <person name="Rocha-Santos T.A.P."/>
            <person name="Alves A."/>
        </authorList>
    </citation>
    <scope>NUCLEOTIDE SEQUENCE</scope>
    <source>
        <strain evidence="7">ATCC 34329</strain>
    </source>
</reference>
<proteinExistence type="inferred from homology"/>
<evidence type="ECO:0000256" key="4">
    <source>
        <dbReference type="ARBA" id="ARBA00022801"/>
    </source>
</evidence>
<dbReference type="EMBL" id="JAKWBI020001176">
    <property type="protein sequence ID" value="KAJ2891203.1"/>
    <property type="molecule type" value="Genomic_DNA"/>
</dbReference>
<accession>A0AAD5WMM1</accession>
<dbReference type="GO" id="GO:0006508">
    <property type="term" value="P:proteolysis"/>
    <property type="evidence" value="ECO:0007669"/>
    <property type="project" value="UniProtKB-KW"/>
</dbReference>
<feature type="chain" id="PRO_5042143441" evidence="6">
    <location>
        <begin position="20"/>
        <end position="520"/>
    </location>
</feature>
<gene>
    <name evidence="7" type="ORF">MKZ38_000737</name>
</gene>
<dbReference type="InterPro" id="IPR008758">
    <property type="entry name" value="Peptidase_S28"/>
</dbReference>
<keyword evidence="5" id="KW-0325">Glycoprotein</keyword>
<sequence length="520" mass="59039">MRASSLLPLVTWGFGSVLAARTRPPWFVPLVSIESIDDESPYPLVEFDQLIDHNKPEVGTFKQRYWYNDEYWGGPGSPIVLTTPGEQNAANALRYLNETTIVSAIAKEIKAGVVLVEHRYYGTSTPWEELTAQTLQPYTLENSILDFTYFAQTVQLPFVKNASSNAADVPWHFSGFSYAGALAQWIDSVAPGIFWSLHGSSGPVEVVYDYWGYFLGVQEGMPKNCSSSFTRMSRYLDEVLEKGHPHEVYKLKKMFGAEDLGYKDDFAAAVTLWPLSEWQGIQHYSNYSIFYQMCDAIQANDTCDDGPPLHEALSRYSTWFKEEYLPDFCPSWGYEDWSELGNTLCFDTHNETSPIYTDLSTDNLMWRPWWWMCCNEPFFYWQTGHRDKPVTIGPTIADAEMFQAQCDLFFPETDGFTYASNLGKTAEDVNEWTGGWLYTNTTRLITTNGEIDPWRAASMSSSLRPGGPVESRPEAPVILIEGARHCYDFRGANADANEAVREARSQVISTIKGWTAEFYE</sequence>
<keyword evidence="8" id="KW-1185">Reference proteome</keyword>
<protein>
    <submittedName>
        <fullName evidence="7">Serine peptidase</fullName>
    </submittedName>
</protein>
<keyword evidence="4" id="KW-0378">Hydrolase</keyword>
<dbReference type="Proteomes" id="UP001201980">
    <property type="component" value="Unassembled WGS sequence"/>
</dbReference>
<evidence type="ECO:0000256" key="1">
    <source>
        <dbReference type="ARBA" id="ARBA00011079"/>
    </source>
</evidence>
<evidence type="ECO:0000256" key="5">
    <source>
        <dbReference type="ARBA" id="ARBA00023180"/>
    </source>
</evidence>
<evidence type="ECO:0000313" key="7">
    <source>
        <dbReference type="EMBL" id="KAJ2891203.1"/>
    </source>
</evidence>
<comment type="similarity">
    <text evidence="1">Belongs to the peptidase S28 family.</text>
</comment>
<organism evidence="7 8">
    <name type="scientific">Zalerion maritima</name>
    <dbReference type="NCBI Taxonomy" id="339359"/>
    <lineage>
        <taxon>Eukaryota</taxon>
        <taxon>Fungi</taxon>
        <taxon>Dikarya</taxon>
        <taxon>Ascomycota</taxon>
        <taxon>Pezizomycotina</taxon>
        <taxon>Sordariomycetes</taxon>
        <taxon>Lulworthiomycetidae</taxon>
        <taxon>Lulworthiales</taxon>
        <taxon>Lulworthiaceae</taxon>
        <taxon>Zalerion</taxon>
    </lineage>
</organism>